<evidence type="ECO:0000256" key="2">
    <source>
        <dbReference type="ARBA" id="ARBA00001946"/>
    </source>
</evidence>
<dbReference type="STRING" id="57577.A0A2K3NUV4"/>
<dbReference type="AlphaFoldDB" id="A0A2K3NUV4"/>
<evidence type="ECO:0000256" key="3">
    <source>
        <dbReference type="ARBA" id="ARBA00012895"/>
    </source>
</evidence>
<comment type="cofactor">
    <cofactor evidence="2">
        <name>Mg(2+)</name>
        <dbReference type="ChEBI" id="CHEBI:18420"/>
    </cofactor>
</comment>
<dbReference type="EC" id="5.6.2.2" evidence="3"/>
<proteinExistence type="predicted"/>
<dbReference type="GO" id="GO:0005634">
    <property type="term" value="C:nucleus"/>
    <property type="evidence" value="ECO:0007669"/>
    <property type="project" value="TreeGrafter"/>
</dbReference>
<dbReference type="InterPro" id="IPR003594">
    <property type="entry name" value="HATPase_dom"/>
</dbReference>
<feature type="domain" description="Histidine kinase/HSP90-like ATPase" evidence="7">
    <location>
        <begin position="68"/>
        <end position="160"/>
    </location>
</feature>
<comment type="catalytic activity">
    <reaction evidence="1">
        <text>ATP-dependent breakage, passage and rejoining of double-stranded DNA.</text>
        <dbReference type="EC" id="5.6.2.2"/>
    </reaction>
</comment>
<evidence type="ECO:0000259" key="7">
    <source>
        <dbReference type="Pfam" id="PF02518"/>
    </source>
</evidence>
<dbReference type="GO" id="GO:0003677">
    <property type="term" value="F:DNA binding"/>
    <property type="evidence" value="ECO:0007669"/>
    <property type="project" value="UniProtKB-KW"/>
</dbReference>
<dbReference type="Proteomes" id="UP000236291">
    <property type="component" value="Unassembled WGS sequence"/>
</dbReference>
<evidence type="ECO:0000256" key="6">
    <source>
        <dbReference type="ARBA" id="ARBA00023235"/>
    </source>
</evidence>
<sequence>MEKRPLQTSNAANIPSKTIEEMYQKKTQLEHILLRPDTYVGSIEKHTQNLWVYENDEMVNRSISYVPGLYKIFDEILVNAADNKQRDPSMDSLKVTIDPEQNTISVYNNGDGVPVEIHQEEKVYVPELIFGHLLTSSNYDDNVKKTTGGRNGYGAKLTNIFSTEFVIETADGRRLKKYKQDSARVLVIGVMN</sequence>
<dbReference type="Pfam" id="PF02518">
    <property type="entry name" value="HATPase_c"/>
    <property type="match status" value="1"/>
</dbReference>
<dbReference type="PRINTS" id="PR00418">
    <property type="entry name" value="TPI2FAMILY"/>
</dbReference>
<dbReference type="PANTHER" id="PTHR10169:SF38">
    <property type="entry name" value="DNA TOPOISOMERASE 2"/>
    <property type="match status" value="1"/>
</dbReference>
<reference evidence="8 9" key="1">
    <citation type="journal article" date="2014" name="Am. J. Bot.">
        <title>Genome assembly and annotation for red clover (Trifolium pratense; Fabaceae).</title>
        <authorList>
            <person name="Istvanek J."/>
            <person name="Jaros M."/>
            <person name="Krenek A."/>
            <person name="Repkova J."/>
        </authorList>
    </citation>
    <scope>NUCLEOTIDE SEQUENCE [LARGE SCALE GENOMIC DNA]</scope>
    <source>
        <strain evidence="9">cv. Tatra</strain>
        <tissue evidence="8">Young leaves</tissue>
    </source>
</reference>
<evidence type="ECO:0000313" key="9">
    <source>
        <dbReference type="Proteomes" id="UP000236291"/>
    </source>
</evidence>
<dbReference type="GO" id="GO:0000819">
    <property type="term" value="P:sister chromatid segregation"/>
    <property type="evidence" value="ECO:0007669"/>
    <property type="project" value="TreeGrafter"/>
</dbReference>
<dbReference type="GO" id="GO:0000712">
    <property type="term" value="P:resolution of meiotic recombination intermediates"/>
    <property type="evidence" value="ECO:0007669"/>
    <property type="project" value="TreeGrafter"/>
</dbReference>
<dbReference type="GO" id="GO:0003918">
    <property type="term" value="F:DNA topoisomerase type II (double strand cut, ATP-hydrolyzing) activity"/>
    <property type="evidence" value="ECO:0007669"/>
    <property type="project" value="UniProtKB-EC"/>
</dbReference>
<dbReference type="Gene3D" id="3.30.565.10">
    <property type="entry name" value="Histidine kinase-like ATPase, C-terminal domain"/>
    <property type="match status" value="1"/>
</dbReference>
<protein>
    <recommendedName>
        <fullName evidence="3">DNA topoisomerase (ATP-hydrolyzing)</fullName>
        <ecNumber evidence="3">5.6.2.2</ecNumber>
    </recommendedName>
</protein>
<reference evidence="8 9" key="2">
    <citation type="journal article" date="2017" name="Front. Plant Sci.">
        <title>Gene Classification and Mining of Molecular Markers Useful in Red Clover (Trifolium pratense) Breeding.</title>
        <authorList>
            <person name="Istvanek J."/>
            <person name="Dluhosova J."/>
            <person name="Dluhos P."/>
            <person name="Patkova L."/>
            <person name="Nedelnik J."/>
            <person name="Repkova J."/>
        </authorList>
    </citation>
    <scope>NUCLEOTIDE SEQUENCE [LARGE SCALE GENOMIC DNA]</scope>
    <source>
        <strain evidence="9">cv. Tatra</strain>
        <tissue evidence="8">Young leaves</tissue>
    </source>
</reference>
<evidence type="ECO:0000256" key="5">
    <source>
        <dbReference type="ARBA" id="ARBA00023125"/>
    </source>
</evidence>
<dbReference type="EMBL" id="ASHM01001516">
    <property type="protein sequence ID" value="PNY06815.1"/>
    <property type="molecule type" value="Genomic_DNA"/>
</dbReference>
<dbReference type="PANTHER" id="PTHR10169">
    <property type="entry name" value="DNA TOPOISOMERASE/GYRASE"/>
    <property type="match status" value="1"/>
</dbReference>
<keyword evidence="5" id="KW-0238">DNA-binding</keyword>
<dbReference type="InterPro" id="IPR036890">
    <property type="entry name" value="HATPase_C_sf"/>
</dbReference>
<dbReference type="InterPro" id="IPR050634">
    <property type="entry name" value="DNA_Topoisomerase_II"/>
</dbReference>
<comment type="caution">
    <text evidence="8">The sequence shown here is derived from an EMBL/GenBank/DDBJ whole genome shotgun (WGS) entry which is preliminary data.</text>
</comment>
<evidence type="ECO:0000313" key="8">
    <source>
        <dbReference type="EMBL" id="PNY06815.1"/>
    </source>
</evidence>
<evidence type="ECO:0000256" key="4">
    <source>
        <dbReference type="ARBA" id="ARBA00023029"/>
    </source>
</evidence>
<dbReference type="ExpressionAtlas" id="A0A2K3NUV4">
    <property type="expression patterns" value="baseline"/>
</dbReference>
<keyword evidence="4" id="KW-0799">Topoisomerase</keyword>
<evidence type="ECO:0000256" key="1">
    <source>
        <dbReference type="ARBA" id="ARBA00000185"/>
    </source>
</evidence>
<accession>A0A2K3NUV4</accession>
<keyword evidence="6 8" id="KW-0413">Isomerase</keyword>
<dbReference type="SUPFAM" id="SSF55874">
    <property type="entry name" value="ATPase domain of HSP90 chaperone/DNA topoisomerase II/histidine kinase"/>
    <property type="match status" value="1"/>
</dbReference>
<organism evidence="8 9">
    <name type="scientific">Trifolium pratense</name>
    <name type="common">Red clover</name>
    <dbReference type="NCBI Taxonomy" id="57577"/>
    <lineage>
        <taxon>Eukaryota</taxon>
        <taxon>Viridiplantae</taxon>
        <taxon>Streptophyta</taxon>
        <taxon>Embryophyta</taxon>
        <taxon>Tracheophyta</taxon>
        <taxon>Spermatophyta</taxon>
        <taxon>Magnoliopsida</taxon>
        <taxon>eudicotyledons</taxon>
        <taxon>Gunneridae</taxon>
        <taxon>Pentapetalae</taxon>
        <taxon>rosids</taxon>
        <taxon>fabids</taxon>
        <taxon>Fabales</taxon>
        <taxon>Fabaceae</taxon>
        <taxon>Papilionoideae</taxon>
        <taxon>50 kb inversion clade</taxon>
        <taxon>NPAAA clade</taxon>
        <taxon>Hologalegina</taxon>
        <taxon>IRL clade</taxon>
        <taxon>Trifolieae</taxon>
        <taxon>Trifolium</taxon>
    </lineage>
</organism>
<name>A0A2K3NUV4_TRIPR</name>
<gene>
    <name evidence="8" type="ORF">L195_g003294</name>
</gene>